<comment type="caution">
    <text evidence="2">The sequence shown here is derived from an EMBL/GenBank/DDBJ whole genome shotgun (WGS) entry which is preliminary data.</text>
</comment>
<dbReference type="Gene3D" id="3.60.21.10">
    <property type="match status" value="1"/>
</dbReference>
<accession>A0A644ZX70</accession>
<evidence type="ECO:0000313" key="2">
    <source>
        <dbReference type="EMBL" id="MPM45018.1"/>
    </source>
</evidence>
<organism evidence="2">
    <name type="scientific">bioreactor metagenome</name>
    <dbReference type="NCBI Taxonomy" id="1076179"/>
    <lineage>
        <taxon>unclassified sequences</taxon>
        <taxon>metagenomes</taxon>
        <taxon>ecological metagenomes</taxon>
    </lineage>
</organism>
<sequence length="272" mass="29857">MRYLIAGLLILIAQLAFSQDLVILHTNDVHSNIEPLSSGRNAGLGGFQRRANYIKEMRDSHPNILLLDAGDYNQGTPYYTLFKGEMEVMLYNTMGYDAVCLGNHEFDDGQELLAKRLEKADYETLCANYDFKGTPLEGVVKPYTIIYKGGKKIGIIGVLLDLNGYVSKSAIEGLAYKNPVPIVNRLAKRLKSKENCDLVIVLSHLGYQGSGKKRPGDLELASLTKNVDIIIGGHSHTFLEEPAIVKNSAGNGVIVNQTGAHGVYVGRIDINF</sequence>
<protein>
    <submittedName>
        <fullName evidence="2">Mannosylglucosyl-3-phosphoglycerate phosphatase</fullName>
        <ecNumber evidence="2">3.1.3.-</ecNumber>
    </submittedName>
</protein>
<dbReference type="InterPro" id="IPR006179">
    <property type="entry name" value="5_nucleotidase/apyrase"/>
</dbReference>
<dbReference type="InterPro" id="IPR029052">
    <property type="entry name" value="Metallo-depent_PP-like"/>
</dbReference>
<evidence type="ECO:0000259" key="1">
    <source>
        <dbReference type="Pfam" id="PF00149"/>
    </source>
</evidence>
<reference evidence="2" key="1">
    <citation type="submission" date="2019-08" db="EMBL/GenBank/DDBJ databases">
        <authorList>
            <person name="Kucharzyk K."/>
            <person name="Murdoch R.W."/>
            <person name="Higgins S."/>
            <person name="Loffler F."/>
        </authorList>
    </citation>
    <scope>NUCLEOTIDE SEQUENCE</scope>
</reference>
<dbReference type="PANTHER" id="PTHR11575:SF24">
    <property type="entry name" value="5'-NUCLEOTIDASE"/>
    <property type="match status" value="1"/>
</dbReference>
<dbReference type="EMBL" id="VSSQ01010712">
    <property type="protein sequence ID" value="MPM45018.1"/>
    <property type="molecule type" value="Genomic_DNA"/>
</dbReference>
<dbReference type="GO" id="GO:0009166">
    <property type="term" value="P:nucleotide catabolic process"/>
    <property type="evidence" value="ECO:0007669"/>
    <property type="project" value="InterPro"/>
</dbReference>
<name>A0A644ZX70_9ZZZZ</name>
<dbReference type="PANTHER" id="PTHR11575">
    <property type="entry name" value="5'-NUCLEOTIDASE-RELATED"/>
    <property type="match status" value="1"/>
</dbReference>
<dbReference type="CDD" id="cd00845">
    <property type="entry name" value="MPP_UshA_N_like"/>
    <property type="match status" value="1"/>
</dbReference>
<dbReference type="Pfam" id="PF00149">
    <property type="entry name" value="Metallophos"/>
    <property type="match status" value="1"/>
</dbReference>
<dbReference type="SUPFAM" id="SSF56300">
    <property type="entry name" value="Metallo-dependent phosphatases"/>
    <property type="match status" value="1"/>
</dbReference>
<dbReference type="GO" id="GO:0016788">
    <property type="term" value="F:hydrolase activity, acting on ester bonds"/>
    <property type="evidence" value="ECO:0007669"/>
    <property type="project" value="InterPro"/>
</dbReference>
<dbReference type="PRINTS" id="PR01607">
    <property type="entry name" value="APYRASEFAMLY"/>
</dbReference>
<feature type="domain" description="Calcineurin-like phosphoesterase" evidence="1">
    <location>
        <begin position="22"/>
        <end position="237"/>
    </location>
</feature>
<dbReference type="GO" id="GO:0000166">
    <property type="term" value="F:nucleotide binding"/>
    <property type="evidence" value="ECO:0007669"/>
    <property type="project" value="InterPro"/>
</dbReference>
<keyword evidence="2" id="KW-0378">Hydrolase</keyword>
<dbReference type="GO" id="GO:0046872">
    <property type="term" value="F:metal ion binding"/>
    <property type="evidence" value="ECO:0007669"/>
    <property type="project" value="InterPro"/>
</dbReference>
<dbReference type="InterPro" id="IPR006146">
    <property type="entry name" value="5'-Nucleotdase_CS"/>
</dbReference>
<dbReference type="InterPro" id="IPR004843">
    <property type="entry name" value="Calcineurin-like_PHP"/>
</dbReference>
<dbReference type="AlphaFoldDB" id="A0A644ZX70"/>
<dbReference type="EC" id="3.1.3.-" evidence="2"/>
<gene>
    <name evidence="2" type="primary">mggB_16</name>
    <name evidence="2" type="ORF">SDC9_91703</name>
</gene>
<dbReference type="PROSITE" id="PS00786">
    <property type="entry name" value="5_NUCLEOTIDASE_2"/>
    <property type="match status" value="1"/>
</dbReference>
<dbReference type="PROSITE" id="PS00785">
    <property type="entry name" value="5_NUCLEOTIDASE_1"/>
    <property type="match status" value="1"/>
</dbReference>
<proteinExistence type="predicted"/>